<evidence type="ECO:0000313" key="2">
    <source>
        <dbReference type="Proteomes" id="UP001597097"/>
    </source>
</evidence>
<sequence length="60" mass="6847">MSEFVAELRARIDEADAELLRAREVRDDHAVDALTARLESLLRIAAQHDVDVRYPANRTD</sequence>
<keyword evidence="2" id="KW-1185">Reference proteome</keyword>
<dbReference type="EMBL" id="JBHUCM010000073">
    <property type="protein sequence ID" value="MFD1547250.1"/>
    <property type="molecule type" value="Genomic_DNA"/>
</dbReference>
<evidence type="ECO:0000313" key="1">
    <source>
        <dbReference type="EMBL" id="MFD1547250.1"/>
    </source>
</evidence>
<dbReference type="Proteomes" id="UP001597097">
    <property type="component" value="Unassembled WGS sequence"/>
</dbReference>
<gene>
    <name evidence="1" type="ORF">ACFSJ0_60175</name>
</gene>
<comment type="caution">
    <text evidence="1">The sequence shown here is derived from an EMBL/GenBank/DDBJ whole genome shotgun (WGS) entry which is preliminary data.</text>
</comment>
<proteinExistence type="predicted"/>
<protein>
    <submittedName>
        <fullName evidence="1">Uncharacterized protein</fullName>
    </submittedName>
</protein>
<reference evidence="2" key="1">
    <citation type="journal article" date="2019" name="Int. J. Syst. Evol. Microbiol.">
        <title>The Global Catalogue of Microorganisms (GCM) 10K type strain sequencing project: providing services to taxonomists for standard genome sequencing and annotation.</title>
        <authorList>
            <consortium name="The Broad Institute Genomics Platform"/>
            <consortium name="The Broad Institute Genome Sequencing Center for Infectious Disease"/>
            <person name="Wu L."/>
            <person name="Ma J."/>
        </authorList>
    </citation>
    <scope>NUCLEOTIDE SEQUENCE [LARGE SCALE GENOMIC DNA]</scope>
    <source>
        <strain evidence="2">CGMCC 1.15399</strain>
    </source>
</reference>
<name>A0ABW4GWM1_9ACTN</name>
<accession>A0ABW4GWM1</accession>
<organism evidence="1 2">
    <name type="scientific">Nonomuraea guangzhouensis</name>
    <dbReference type="NCBI Taxonomy" id="1291555"/>
    <lineage>
        <taxon>Bacteria</taxon>
        <taxon>Bacillati</taxon>
        <taxon>Actinomycetota</taxon>
        <taxon>Actinomycetes</taxon>
        <taxon>Streptosporangiales</taxon>
        <taxon>Streptosporangiaceae</taxon>
        <taxon>Nonomuraea</taxon>
    </lineage>
</organism>
<dbReference type="RefSeq" id="WP_219539859.1">
    <property type="nucleotide sequence ID" value="NZ_JAHKRM010000082.1"/>
</dbReference>